<comment type="caution">
    <text evidence="1">The sequence shown here is derived from an EMBL/GenBank/DDBJ whole genome shotgun (WGS) entry which is preliminary data.</text>
</comment>
<organism evidence="1 2">
    <name type="scientific">Moraxella nonliquefaciens</name>
    <dbReference type="NCBI Taxonomy" id="478"/>
    <lineage>
        <taxon>Bacteria</taxon>
        <taxon>Pseudomonadati</taxon>
        <taxon>Pseudomonadota</taxon>
        <taxon>Gammaproteobacteria</taxon>
        <taxon>Moraxellales</taxon>
        <taxon>Moraxellaceae</taxon>
        <taxon>Moraxella</taxon>
    </lineage>
</organism>
<dbReference type="EMBL" id="LZDN01000039">
    <property type="protein sequence ID" value="OBX49477.1"/>
    <property type="molecule type" value="Genomic_DNA"/>
</dbReference>
<evidence type="ECO:0000313" key="2">
    <source>
        <dbReference type="Proteomes" id="UP000092671"/>
    </source>
</evidence>
<name>A0A1B8PII2_MORNO</name>
<dbReference type="RefSeq" id="WP_066893720.1">
    <property type="nucleotide sequence ID" value="NZ_LZDN01000039.1"/>
</dbReference>
<accession>A0A1B8PII2</accession>
<evidence type="ECO:0000313" key="1">
    <source>
        <dbReference type="EMBL" id="OBX49477.1"/>
    </source>
</evidence>
<dbReference type="AlphaFoldDB" id="A0A1B8PII2"/>
<gene>
    <name evidence="1" type="ORF">A9Z60_03665</name>
</gene>
<sequence length="139" mass="16461">MNLLREYPEKIYLGLDKENQEVYMEAPKWSCDWYWSFGYIHSKDCFTHLNCLGGGNLYSNIIKFFNEFVIKYNYDLWQFCELVQTIYTLKRTAELLHRGGSHYAPNPCQELLKNSEFTNHINEVLIPELVDKMYGVLGV</sequence>
<reference evidence="1 2" key="1">
    <citation type="submission" date="2016-06" db="EMBL/GenBank/DDBJ databases">
        <title>Draft genome of Moraxella nonliquefaciens CCUG 60284.</title>
        <authorList>
            <person name="Salva-Serra F."/>
            <person name="Engstrom-Jakobsson H."/>
            <person name="Thorell K."/>
            <person name="Gonzales-Siles L."/>
            <person name="Karlsson R."/>
            <person name="Boulund F."/>
            <person name="Engstrand L."/>
            <person name="Kristiansson E."/>
            <person name="Moore E."/>
        </authorList>
    </citation>
    <scope>NUCLEOTIDE SEQUENCE [LARGE SCALE GENOMIC DNA]</scope>
    <source>
        <strain evidence="1 2">CCUG 60284</strain>
    </source>
</reference>
<dbReference type="Proteomes" id="UP000092671">
    <property type="component" value="Unassembled WGS sequence"/>
</dbReference>
<protein>
    <submittedName>
        <fullName evidence="1">Uncharacterized protein</fullName>
    </submittedName>
</protein>
<proteinExistence type="predicted"/>